<dbReference type="InterPro" id="IPR006026">
    <property type="entry name" value="Peptidase_Metallo"/>
</dbReference>
<sequence>MRLSLAVLSALTLLGSVLAAPSLHPDALQPRDADMAPHAWMDDQALEVLTIPDAASGTRNLTYFEPSIGGVIVHGDMWFPSLDDLLEFETSSQQGKDHAMTYTNRPWPKATVPFRYVSDEAERKTKSKVEFAINAWGSGAPYLQFVRIVPNGEGSTGIIRISAREDGCYASGVGYRKPTDRYRVNLANACSKGNTVHEFGHILGFAHEHQRPDRENHIHFVCANVDPGPKCTMPPQRNCCDQNLPNGCCKNRYQFSYQVGMTFDGPYDLDSVMHYAKWAFALPGRDTLVPVAGGKTMPDLTPSTPSRLDFAALCRSYPKECKR</sequence>
<dbReference type="Gene3D" id="3.40.390.10">
    <property type="entry name" value="Collagenase (Catalytic Domain)"/>
    <property type="match status" value="1"/>
</dbReference>
<dbReference type="OrthoDB" id="291007at2759"/>
<keyword evidence="2" id="KW-0732">Signal</keyword>
<dbReference type="GO" id="GO:0004222">
    <property type="term" value="F:metalloendopeptidase activity"/>
    <property type="evidence" value="ECO:0007669"/>
    <property type="project" value="UniProtKB-UniRule"/>
</dbReference>
<evidence type="ECO:0000259" key="3">
    <source>
        <dbReference type="PROSITE" id="PS51864"/>
    </source>
</evidence>
<feature type="binding site" evidence="1">
    <location>
        <position position="207"/>
    </location>
    <ligand>
        <name>Zn(2+)</name>
        <dbReference type="ChEBI" id="CHEBI:29105"/>
        <note>catalytic</note>
    </ligand>
</feature>
<gene>
    <name evidence="4" type="ORF">M011DRAFT_481980</name>
</gene>
<accession>A0A6A6UW80</accession>
<keyword evidence="1 2" id="KW-0479">Metal-binding</keyword>
<proteinExistence type="predicted"/>
<comment type="cofactor">
    <cofactor evidence="1 2">
        <name>Zn(2+)</name>
        <dbReference type="ChEBI" id="CHEBI:29105"/>
    </cofactor>
    <text evidence="1 2">Binds 1 zinc ion per subunit.</text>
</comment>
<evidence type="ECO:0000256" key="2">
    <source>
        <dbReference type="RuleBase" id="RU361183"/>
    </source>
</evidence>
<feature type="binding site" evidence="1">
    <location>
        <position position="201"/>
    </location>
    <ligand>
        <name>Zn(2+)</name>
        <dbReference type="ChEBI" id="CHEBI:29105"/>
        <note>catalytic</note>
    </ligand>
</feature>
<feature type="active site" evidence="1">
    <location>
        <position position="198"/>
    </location>
</feature>
<keyword evidence="1 2" id="KW-0645">Protease</keyword>
<dbReference type="PROSITE" id="PS51864">
    <property type="entry name" value="ASTACIN"/>
    <property type="match status" value="1"/>
</dbReference>
<keyword evidence="5" id="KW-1185">Reference proteome</keyword>
<dbReference type="PANTHER" id="PTHR10127:SF850">
    <property type="entry name" value="METALLOENDOPEPTIDASE"/>
    <property type="match status" value="1"/>
</dbReference>
<keyword evidence="1 2" id="KW-0862">Zinc</keyword>
<keyword evidence="1" id="KW-1015">Disulfide bond</keyword>
<dbReference type="EC" id="3.4.24.-" evidence="2"/>
<dbReference type="Proteomes" id="UP000799440">
    <property type="component" value="Unassembled WGS sequence"/>
</dbReference>
<feature type="signal peptide" evidence="2">
    <location>
        <begin position="1"/>
        <end position="19"/>
    </location>
</feature>
<dbReference type="SUPFAM" id="SSF55486">
    <property type="entry name" value="Metalloproteases ('zincins'), catalytic domain"/>
    <property type="match status" value="1"/>
</dbReference>
<dbReference type="Pfam" id="PF01400">
    <property type="entry name" value="Astacin"/>
    <property type="match status" value="1"/>
</dbReference>
<dbReference type="PRINTS" id="PR00480">
    <property type="entry name" value="ASTACIN"/>
</dbReference>
<feature type="binding site" evidence="1">
    <location>
        <position position="197"/>
    </location>
    <ligand>
        <name>Zn(2+)</name>
        <dbReference type="ChEBI" id="CHEBI:29105"/>
        <note>catalytic</note>
    </ligand>
</feature>
<dbReference type="InterPro" id="IPR001506">
    <property type="entry name" value="Peptidase_M12A"/>
</dbReference>
<dbReference type="GO" id="GO:0006508">
    <property type="term" value="P:proteolysis"/>
    <property type="evidence" value="ECO:0007669"/>
    <property type="project" value="UniProtKB-KW"/>
</dbReference>
<dbReference type="EMBL" id="MU006615">
    <property type="protein sequence ID" value="KAF2742103.1"/>
    <property type="molecule type" value="Genomic_DNA"/>
</dbReference>
<dbReference type="AlphaFoldDB" id="A0A6A6UW80"/>
<reference evidence="4" key="1">
    <citation type="journal article" date="2020" name="Stud. Mycol.">
        <title>101 Dothideomycetes genomes: a test case for predicting lifestyles and emergence of pathogens.</title>
        <authorList>
            <person name="Haridas S."/>
            <person name="Albert R."/>
            <person name="Binder M."/>
            <person name="Bloem J."/>
            <person name="Labutti K."/>
            <person name="Salamov A."/>
            <person name="Andreopoulos B."/>
            <person name="Baker S."/>
            <person name="Barry K."/>
            <person name="Bills G."/>
            <person name="Bluhm B."/>
            <person name="Cannon C."/>
            <person name="Castanera R."/>
            <person name="Culley D."/>
            <person name="Daum C."/>
            <person name="Ezra D."/>
            <person name="Gonzalez J."/>
            <person name="Henrissat B."/>
            <person name="Kuo A."/>
            <person name="Liang C."/>
            <person name="Lipzen A."/>
            <person name="Lutzoni F."/>
            <person name="Magnuson J."/>
            <person name="Mondo S."/>
            <person name="Nolan M."/>
            <person name="Ohm R."/>
            <person name="Pangilinan J."/>
            <person name="Park H.-J."/>
            <person name="Ramirez L."/>
            <person name="Alfaro M."/>
            <person name="Sun H."/>
            <person name="Tritt A."/>
            <person name="Yoshinaga Y."/>
            <person name="Zwiers L.-H."/>
            <person name="Turgeon B."/>
            <person name="Goodwin S."/>
            <person name="Spatafora J."/>
            <person name="Crous P."/>
            <person name="Grigoriev I."/>
        </authorList>
    </citation>
    <scope>NUCLEOTIDE SEQUENCE</scope>
    <source>
        <strain evidence="4">CBS 119925</strain>
    </source>
</reference>
<feature type="chain" id="PRO_5025715669" description="Metalloendopeptidase" evidence="2">
    <location>
        <begin position="20"/>
        <end position="323"/>
    </location>
</feature>
<feature type="domain" description="Peptidase M12A" evidence="3">
    <location>
        <begin position="98"/>
        <end position="322"/>
    </location>
</feature>
<dbReference type="SMART" id="SM00235">
    <property type="entry name" value="ZnMc"/>
    <property type="match status" value="1"/>
</dbReference>
<organism evidence="4 5">
    <name type="scientific">Sporormia fimetaria CBS 119925</name>
    <dbReference type="NCBI Taxonomy" id="1340428"/>
    <lineage>
        <taxon>Eukaryota</taxon>
        <taxon>Fungi</taxon>
        <taxon>Dikarya</taxon>
        <taxon>Ascomycota</taxon>
        <taxon>Pezizomycotina</taxon>
        <taxon>Dothideomycetes</taxon>
        <taxon>Pleosporomycetidae</taxon>
        <taxon>Pleosporales</taxon>
        <taxon>Sporormiaceae</taxon>
        <taxon>Sporormia</taxon>
    </lineage>
</organism>
<dbReference type="InterPro" id="IPR024079">
    <property type="entry name" value="MetalloPept_cat_dom_sf"/>
</dbReference>
<keyword evidence="1 2" id="KW-0482">Metalloprotease</keyword>
<dbReference type="GO" id="GO:0008270">
    <property type="term" value="F:zinc ion binding"/>
    <property type="evidence" value="ECO:0007669"/>
    <property type="project" value="UniProtKB-UniRule"/>
</dbReference>
<protein>
    <recommendedName>
        <fullName evidence="2">Metalloendopeptidase</fullName>
        <ecNumber evidence="2">3.4.24.-</ecNumber>
    </recommendedName>
</protein>
<name>A0A6A6UW80_9PLEO</name>
<evidence type="ECO:0000256" key="1">
    <source>
        <dbReference type="PROSITE-ProRule" id="PRU01211"/>
    </source>
</evidence>
<evidence type="ECO:0000313" key="4">
    <source>
        <dbReference type="EMBL" id="KAF2742103.1"/>
    </source>
</evidence>
<dbReference type="PANTHER" id="PTHR10127">
    <property type="entry name" value="DISCOIDIN, CUB, EGF, LAMININ , AND ZINC METALLOPROTEASE DOMAIN CONTAINING"/>
    <property type="match status" value="1"/>
</dbReference>
<comment type="caution">
    <text evidence="1">Lacks conserved residue(s) required for the propagation of feature annotation.</text>
</comment>
<keyword evidence="1 2" id="KW-0378">Hydrolase</keyword>
<evidence type="ECO:0000313" key="5">
    <source>
        <dbReference type="Proteomes" id="UP000799440"/>
    </source>
</evidence>
<feature type="disulfide bond" evidence="1">
    <location>
        <begin position="168"/>
        <end position="190"/>
    </location>
</feature>